<proteinExistence type="inferred from homology"/>
<dbReference type="STRING" id="656519.Halsa_1859"/>
<dbReference type="GO" id="GO:0004350">
    <property type="term" value="F:glutamate-5-semialdehyde dehydrogenase activity"/>
    <property type="evidence" value="ECO:0007669"/>
    <property type="project" value="UniProtKB-UniRule"/>
</dbReference>
<evidence type="ECO:0000313" key="10">
    <source>
        <dbReference type="Proteomes" id="UP000007434"/>
    </source>
</evidence>
<dbReference type="PANTHER" id="PTHR11063">
    <property type="entry name" value="GLUTAMATE SEMIALDEHYDE DEHYDROGENASE"/>
    <property type="match status" value="1"/>
</dbReference>
<keyword evidence="3 7" id="KW-0641">Proline biosynthesis</keyword>
<dbReference type="HOGENOM" id="CLU_030231_0_0_9"/>
<keyword evidence="4 7" id="KW-0521">NADP</keyword>
<dbReference type="InterPro" id="IPR015590">
    <property type="entry name" value="Aldehyde_DH_dom"/>
</dbReference>
<evidence type="ECO:0000256" key="7">
    <source>
        <dbReference type="HAMAP-Rule" id="MF_00412"/>
    </source>
</evidence>
<evidence type="ECO:0000256" key="1">
    <source>
        <dbReference type="ARBA" id="ARBA00004985"/>
    </source>
</evidence>
<evidence type="ECO:0000259" key="8">
    <source>
        <dbReference type="Pfam" id="PF00171"/>
    </source>
</evidence>
<comment type="pathway">
    <text evidence="1 7">Amino-acid biosynthesis; L-proline biosynthesis; L-glutamate 5-semialdehyde from L-glutamate: step 2/2.</text>
</comment>
<keyword evidence="5 7" id="KW-0560">Oxidoreductase</keyword>
<dbReference type="FunFam" id="3.40.309.10:FF:000006">
    <property type="entry name" value="Gamma-glutamyl phosphate reductase"/>
    <property type="match status" value="1"/>
</dbReference>
<dbReference type="InterPro" id="IPR012134">
    <property type="entry name" value="Glu-5-SA_DH"/>
</dbReference>
<dbReference type="KEGG" id="has:Halsa_1859"/>
<dbReference type="InterPro" id="IPR000965">
    <property type="entry name" value="GPR_dom"/>
</dbReference>
<keyword evidence="10" id="KW-1185">Reference proteome</keyword>
<evidence type="ECO:0000313" key="9">
    <source>
        <dbReference type="EMBL" id="ADQ15277.1"/>
    </source>
</evidence>
<dbReference type="EMBL" id="CP002304">
    <property type="protein sequence ID" value="ADQ15277.1"/>
    <property type="molecule type" value="Genomic_DNA"/>
</dbReference>
<evidence type="ECO:0000256" key="5">
    <source>
        <dbReference type="ARBA" id="ARBA00023002"/>
    </source>
</evidence>
<dbReference type="InterPro" id="IPR020593">
    <property type="entry name" value="G-glutamylP_reductase_CS"/>
</dbReference>
<reference evidence="9 10" key="2">
    <citation type="journal article" date="2011" name="J. Bacteriol.">
        <title>Complete Genome Sequence of the Haloalkaliphilic, Hydrogen Producing Halanaerobium hydrogenoformans.</title>
        <authorList>
            <person name="Brown S.D."/>
            <person name="Begemann M.B."/>
            <person name="Mormile M.R."/>
            <person name="Wall J.D."/>
            <person name="Han C.S."/>
            <person name="Goodwin L.A."/>
            <person name="Pitluck S."/>
            <person name="Land M.L."/>
            <person name="Hauser L.J."/>
            <person name="Elias D.A."/>
        </authorList>
    </citation>
    <scope>NUCLEOTIDE SEQUENCE [LARGE SCALE GENOMIC DNA]</scope>
    <source>
        <strain evidence="10">sapolanicus</strain>
    </source>
</reference>
<protein>
    <recommendedName>
        <fullName evidence="7">Gamma-glutamyl phosphate reductase</fullName>
        <shortName evidence="7">GPR</shortName>
        <ecNumber evidence="7">1.2.1.41</ecNumber>
    </recommendedName>
    <alternativeName>
        <fullName evidence="7">Glutamate-5-semialdehyde dehydrogenase</fullName>
    </alternativeName>
    <alternativeName>
        <fullName evidence="7">Glutamyl-gamma-semialdehyde dehydrogenase</fullName>
        <shortName evidence="7">GSA dehydrogenase</shortName>
    </alternativeName>
</protein>
<dbReference type="PROSITE" id="PS01223">
    <property type="entry name" value="PROA"/>
    <property type="match status" value="1"/>
</dbReference>
<dbReference type="NCBIfam" id="TIGR00407">
    <property type="entry name" value="proA"/>
    <property type="match status" value="1"/>
</dbReference>
<evidence type="ECO:0000256" key="4">
    <source>
        <dbReference type="ARBA" id="ARBA00022857"/>
    </source>
</evidence>
<evidence type="ECO:0000256" key="6">
    <source>
        <dbReference type="ARBA" id="ARBA00049024"/>
    </source>
</evidence>
<dbReference type="GO" id="GO:0005737">
    <property type="term" value="C:cytoplasm"/>
    <property type="evidence" value="ECO:0007669"/>
    <property type="project" value="UniProtKB-SubCell"/>
</dbReference>
<gene>
    <name evidence="7" type="primary">proA</name>
    <name evidence="9" type="ordered locus">Halsa_1859</name>
</gene>
<dbReference type="SUPFAM" id="SSF53720">
    <property type="entry name" value="ALDH-like"/>
    <property type="match status" value="1"/>
</dbReference>
<feature type="domain" description="Aldehyde dehydrogenase" evidence="8">
    <location>
        <begin position="7"/>
        <end position="280"/>
    </location>
</feature>
<dbReference type="PIRSF" id="PIRSF000151">
    <property type="entry name" value="GPR"/>
    <property type="match status" value="1"/>
</dbReference>
<dbReference type="GO" id="GO:0055129">
    <property type="term" value="P:L-proline biosynthetic process"/>
    <property type="evidence" value="ECO:0007669"/>
    <property type="project" value="UniProtKB-UniRule"/>
</dbReference>
<dbReference type="eggNOG" id="COG0014">
    <property type="taxonomic scope" value="Bacteria"/>
</dbReference>
<dbReference type="Gene3D" id="3.40.309.10">
    <property type="entry name" value="Aldehyde Dehydrogenase, Chain A, domain 2"/>
    <property type="match status" value="1"/>
</dbReference>
<dbReference type="HAMAP" id="MF_00412">
    <property type="entry name" value="ProA"/>
    <property type="match status" value="1"/>
</dbReference>
<organism evidence="9 10">
    <name type="scientific">Halanaerobium hydrogeniformans</name>
    <name type="common">Halanaerobium sp. (strain sapolanicus)</name>
    <dbReference type="NCBI Taxonomy" id="656519"/>
    <lineage>
        <taxon>Bacteria</taxon>
        <taxon>Bacillati</taxon>
        <taxon>Bacillota</taxon>
        <taxon>Clostridia</taxon>
        <taxon>Halanaerobiales</taxon>
        <taxon>Halanaerobiaceae</taxon>
        <taxon>Halanaerobium</taxon>
    </lineage>
</organism>
<keyword evidence="7" id="KW-0963">Cytoplasm</keyword>
<dbReference type="InterPro" id="IPR016161">
    <property type="entry name" value="Ald_DH/histidinol_DH"/>
</dbReference>
<dbReference type="Proteomes" id="UP000007434">
    <property type="component" value="Chromosome"/>
</dbReference>
<dbReference type="InterPro" id="IPR016163">
    <property type="entry name" value="Ald_DH_C"/>
</dbReference>
<sequence length="418" mass="45895">MSIREELISQADAAKQASRKLANTATGDKNKALNLIADKLIERQAEILKINEEDMHNGRENGLSRALLDRLKLTEERIESMAQGLRDVAAQEDPIGEVPKMWKRPNGLQIGQIRVPLGVIAIIYEARPNVTVDVAGLCLKSGNAVILRGGSNAFNSNQILSNIIQDGLKEAGLDKDSVQLISTTDRKAVDVLFTLTDYLDVLIPRGGAGLIQKVVNESKIPVIETGVGNCHVYVNKDADITKAKKIVFNAKYSRPAVCNAAESLLVDSEIAEEFLPEMGRIFSESNVELRGCEKTKAILPGIKDAVDEDYYTEYKDYIMAVKVVENYSEAVEHIYKYGTKHSEAIVTENYTTARKFLDEIDAAAVYVNASTRFTDGGQFGLGAETGISTQKLHARGPMGLKELTTTKYIIMGDGQIRE</sequence>
<comment type="subcellular location">
    <subcellularLocation>
        <location evidence="7">Cytoplasm</location>
    </subcellularLocation>
</comment>
<dbReference type="AlphaFoldDB" id="E4RJ57"/>
<keyword evidence="2 7" id="KW-0028">Amino-acid biosynthesis</keyword>
<dbReference type="InterPro" id="IPR016162">
    <property type="entry name" value="Ald_DH_N"/>
</dbReference>
<dbReference type="Pfam" id="PF00171">
    <property type="entry name" value="Aldedh"/>
    <property type="match status" value="1"/>
</dbReference>
<comment type="catalytic activity">
    <reaction evidence="6 7">
        <text>L-glutamate 5-semialdehyde + phosphate + NADP(+) = L-glutamyl 5-phosphate + NADPH + H(+)</text>
        <dbReference type="Rhea" id="RHEA:19541"/>
        <dbReference type="ChEBI" id="CHEBI:15378"/>
        <dbReference type="ChEBI" id="CHEBI:43474"/>
        <dbReference type="ChEBI" id="CHEBI:57783"/>
        <dbReference type="ChEBI" id="CHEBI:58066"/>
        <dbReference type="ChEBI" id="CHEBI:58274"/>
        <dbReference type="ChEBI" id="CHEBI:58349"/>
        <dbReference type="EC" id="1.2.1.41"/>
    </reaction>
</comment>
<comment type="function">
    <text evidence="7">Catalyzes the NADPH-dependent reduction of L-glutamate 5-phosphate into L-glutamate 5-semialdehyde and phosphate. The product spontaneously undergoes cyclization to form 1-pyrroline-5-carboxylate.</text>
</comment>
<dbReference type="CDD" id="cd07079">
    <property type="entry name" value="ALDH_F18-19_ProA-GPR"/>
    <property type="match status" value="1"/>
</dbReference>
<evidence type="ECO:0000256" key="2">
    <source>
        <dbReference type="ARBA" id="ARBA00022605"/>
    </source>
</evidence>
<accession>E4RJ57</accession>
<dbReference type="GO" id="GO:0050661">
    <property type="term" value="F:NADP binding"/>
    <property type="evidence" value="ECO:0007669"/>
    <property type="project" value="InterPro"/>
</dbReference>
<evidence type="ECO:0000256" key="3">
    <source>
        <dbReference type="ARBA" id="ARBA00022650"/>
    </source>
</evidence>
<comment type="similarity">
    <text evidence="7">Belongs to the gamma-glutamyl phosphate reductase family.</text>
</comment>
<dbReference type="NCBIfam" id="NF001221">
    <property type="entry name" value="PRK00197.1"/>
    <property type="match status" value="1"/>
</dbReference>
<dbReference type="UniPathway" id="UPA00098">
    <property type="reaction ID" value="UER00360"/>
</dbReference>
<dbReference type="RefSeq" id="WP_013406348.1">
    <property type="nucleotide sequence ID" value="NC_014654.1"/>
</dbReference>
<reference evidence="9 10" key="1">
    <citation type="submission" date="2010-11" db="EMBL/GenBank/DDBJ databases">
        <title>Complete sequence of Halanaerobium sp. sapolanicus.</title>
        <authorList>
            <consortium name="US DOE Joint Genome Institute"/>
            <person name="Lucas S."/>
            <person name="Copeland A."/>
            <person name="Lapidus A."/>
            <person name="Cheng J.-F."/>
            <person name="Bruce D."/>
            <person name="Goodwin L."/>
            <person name="Pitluck S."/>
            <person name="Davenport K."/>
            <person name="Detter J.C."/>
            <person name="Han C."/>
            <person name="Tapia R."/>
            <person name="Land M."/>
            <person name="Hauser L."/>
            <person name="Jeffries C."/>
            <person name="Kyrpides N."/>
            <person name="Ivanova N."/>
            <person name="Mikhailova N."/>
            <person name="Begemann M.B."/>
            <person name="Mormile M.R."/>
            <person name="Wall J.D."/>
            <person name="Elias D.A."/>
            <person name="Woyke T."/>
        </authorList>
    </citation>
    <scope>NUCLEOTIDE SEQUENCE [LARGE SCALE GENOMIC DNA]</scope>
    <source>
        <strain evidence="10">sapolanicus</strain>
    </source>
</reference>
<dbReference type="Gene3D" id="3.40.605.10">
    <property type="entry name" value="Aldehyde Dehydrogenase, Chain A, domain 1"/>
    <property type="match status" value="1"/>
</dbReference>
<dbReference type="PANTHER" id="PTHR11063:SF8">
    <property type="entry name" value="DELTA-1-PYRROLINE-5-CARBOXYLATE SYNTHASE"/>
    <property type="match status" value="1"/>
</dbReference>
<dbReference type="OrthoDB" id="9809970at2"/>
<dbReference type="EC" id="1.2.1.41" evidence="7"/>
<name>E4RJ57_HALHG</name>